<feature type="binding site" evidence="11">
    <location>
        <position position="19"/>
    </location>
    <ligand>
        <name>CTP</name>
        <dbReference type="ChEBI" id="CHEBI:37563"/>
        <note>allosteric inhibitor</note>
    </ligand>
</feature>
<keyword evidence="9 11" id="KW-0665">Pyrimidine biosynthesis</keyword>
<feature type="binding site" evidence="11">
    <location>
        <position position="413"/>
    </location>
    <ligand>
        <name>L-glutamine</name>
        <dbReference type="ChEBI" id="CHEBI:58359"/>
    </ligand>
</feature>
<dbReference type="GO" id="GO:0097268">
    <property type="term" value="C:cytoophidium"/>
    <property type="evidence" value="ECO:0007669"/>
    <property type="project" value="UniProtKB-ARBA"/>
</dbReference>
<feature type="domain" description="Glutamine amidotransferase" evidence="13">
    <location>
        <begin position="310"/>
        <end position="532"/>
    </location>
</feature>
<evidence type="ECO:0000313" key="15">
    <source>
        <dbReference type="EMBL" id="AYJ01032.1"/>
    </source>
</evidence>
<comment type="catalytic activity">
    <reaction evidence="11">
        <text>UTP + NH4(+) + ATP = CTP + ADP + phosphate + 2 H(+)</text>
        <dbReference type="Rhea" id="RHEA:16597"/>
        <dbReference type="ChEBI" id="CHEBI:15378"/>
        <dbReference type="ChEBI" id="CHEBI:28938"/>
        <dbReference type="ChEBI" id="CHEBI:30616"/>
        <dbReference type="ChEBI" id="CHEBI:37563"/>
        <dbReference type="ChEBI" id="CHEBI:43474"/>
        <dbReference type="ChEBI" id="CHEBI:46398"/>
        <dbReference type="ChEBI" id="CHEBI:456216"/>
    </reaction>
</comment>
<comment type="caution">
    <text evidence="11">Lacks conserved residue(s) required for the propagation of feature annotation.</text>
</comment>
<dbReference type="GO" id="GO:0044210">
    <property type="term" value="P:'de novo' CTP biosynthetic process"/>
    <property type="evidence" value="ECO:0007669"/>
    <property type="project" value="UniProtKB-UniRule"/>
</dbReference>
<dbReference type="NCBIfam" id="NF003792">
    <property type="entry name" value="PRK05380.1"/>
    <property type="match status" value="1"/>
</dbReference>
<dbReference type="SUPFAM" id="SSF52317">
    <property type="entry name" value="Class I glutamine amidotransferase-like"/>
    <property type="match status" value="1"/>
</dbReference>
<dbReference type="GO" id="GO:0042802">
    <property type="term" value="F:identical protein binding"/>
    <property type="evidence" value="ECO:0007669"/>
    <property type="project" value="TreeGrafter"/>
</dbReference>
<sequence>MDNKKKEQKFIFITGGVVSGLGKGIIGAAVGQILKKRGLKIFMKKIDPYINIDSGTMNPIQHGEVFVTNDGAETDLDLGHYERFLDEDLSRESNVTTGQVYQHVINKERQGEYLGQTIQVIPHITNEIKKRILEIKNTTNDYDIIIVEIGGTVGDIESLPFLESIRQIRYDIGFHNTLYIHNTLIPYLKTSKETKTKPTQHSIKELRSLGIQPQILILRSEQTISEEIKKKISILCDVRENAIFENIDVDILYKIIINLNKQKIDDFILDHFQITNLKQSDISSWTNLIHKIENLKNKITIGLVGKYISVHDSYLSIIEALKHASYYNNTQIEIKWIDAENVNDKNIVSLLSDCHGILIPGGFGSRACQGKIQAIQYARINNIPIFGICLGMQLMVIEYARNVFKLEKANSTEIDINTSLPVITQKIKGPLLGGTLRLGSYPCCLKKNTKSYEIFQKEIIHERHRHRYEMNMKYISLFEKDDNFIISGMNNEEKLPEIIELKKHIWFIGVQFHSEFLSRPFKPHPLFKDFIRASLQFYSNIK</sequence>
<dbReference type="GO" id="GO:0005829">
    <property type="term" value="C:cytosol"/>
    <property type="evidence" value="ECO:0007669"/>
    <property type="project" value="TreeGrafter"/>
</dbReference>
<dbReference type="NCBIfam" id="TIGR00337">
    <property type="entry name" value="PyrG"/>
    <property type="match status" value="1"/>
</dbReference>
<keyword evidence="12" id="KW-1133">Transmembrane helix</keyword>
<dbReference type="PROSITE" id="PS51273">
    <property type="entry name" value="GATASE_TYPE_1"/>
    <property type="match status" value="1"/>
</dbReference>
<keyword evidence="3 11" id="KW-0436">Ligase</keyword>
<feature type="binding site" evidence="11">
    <location>
        <begin position="195"/>
        <end position="200"/>
    </location>
    <ligand>
        <name>UTP</name>
        <dbReference type="ChEBI" id="CHEBI:46398"/>
    </ligand>
</feature>
<keyword evidence="5 11" id="KW-0547">Nucleotide-binding</keyword>
<feature type="binding site" evidence="11">
    <location>
        <position position="231"/>
    </location>
    <ligand>
        <name>UTP</name>
        <dbReference type="ChEBI" id="CHEBI:46398"/>
    </ligand>
</feature>
<dbReference type="KEGG" id="pzi:CWO85_00560"/>
<dbReference type="InterPro" id="IPR027417">
    <property type="entry name" value="P-loop_NTPase"/>
</dbReference>
<dbReference type="PANTHER" id="PTHR11550:SF0">
    <property type="entry name" value="CTP SYNTHASE-RELATED"/>
    <property type="match status" value="1"/>
</dbReference>
<dbReference type="GO" id="GO:0005524">
    <property type="term" value="F:ATP binding"/>
    <property type="evidence" value="ECO:0007669"/>
    <property type="project" value="UniProtKB-KW"/>
</dbReference>
<evidence type="ECO:0000313" key="16">
    <source>
        <dbReference type="Proteomes" id="UP000272462"/>
    </source>
</evidence>
<evidence type="ECO:0000256" key="9">
    <source>
        <dbReference type="ARBA" id="ARBA00022975"/>
    </source>
</evidence>
<dbReference type="Pfam" id="PF06418">
    <property type="entry name" value="CTP_synth_N"/>
    <property type="match status" value="1"/>
</dbReference>
<feature type="transmembrane region" description="Helical" evidence="12">
    <location>
        <begin position="12"/>
        <end position="34"/>
    </location>
</feature>
<comment type="subunit">
    <text evidence="11">Homotetramer.</text>
</comment>
<dbReference type="GO" id="GO:0004359">
    <property type="term" value="F:glutaminase activity"/>
    <property type="evidence" value="ECO:0007669"/>
    <property type="project" value="RHEA"/>
</dbReference>
<dbReference type="EC" id="6.3.4.2" evidence="11"/>
<accession>A0A660HM13</accession>
<evidence type="ECO:0000256" key="7">
    <source>
        <dbReference type="ARBA" id="ARBA00022842"/>
    </source>
</evidence>
<dbReference type="Gene3D" id="3.40.50.880">
    <property type="match status" value="1"/>
</dbReference>
<name>A0A660HM13_ZIZJU</name>
<evidence type="ECO:0000256" key="11">
    <source>
        <dbReference type="HAMAP-Rule" id="MF_01227"/>
    </source>
</evidence>
<evidence type="ECO:0000256" key="5">
    <source>
        <dbReference type="ARBA" id="ARBA00022741"/>
    </source>
</evidence>
<feature type="active site" evidence="11">
    <location>
        <position position="515"/>
    </location>
</feature>
<feature type="binding site" evidence="11">
    <location>
        <position position="231"/>
    </location>
    <ligand>
        <name>CTP</name>
        <dbReference type="ChEBI" id="CHEBI:37563"/>
        <note>allosteric inhibitor</note>
    </ligand>
</feature>
<dbReference type="Gene3D" id="3.40.50.300">
    <property type="entry name" value="P-loop containing nucleotide triphosphate hydrolases"/>
    <property type="match status" value="1"/>
</dbReference>
<proteinExistence type="inferred from homology"/>
<dbReference type="InterPro" id="IPR004468">
    <property type="entry name" value="CTP_synthase"/>
</dbReference>
<feature type="domain" description="CTP synthase N-terminal" evidence="14">
    <location>
        <begin position="9"/>
        <end position="274"/>
    </location>
</feature>
<evidence type="ECO:0000256" key="12">
    <source>
        <dbReference type="SAM" id="Phobius"/>
    </source>
</evidence>
<dbReference type="AlphaFoldDB" id="A0A660HM13"/>
<comment type="miscellaneous">
    <text evidence="11">CTPSs have evolved a hybrid strategy for distinguishing between UTP and CTP. The overlapping regions of the product feedback inhibitory and substrate sites recognize a common feature in both compounds, the triphosphate moiety. To differentiate isosteric substrate and product pyrimidine rings, an additional pocket far from the expected kinase/ligase catalytic site, specifically recognizes the cytosine and ribose portions of the product inhibitor.</text>
</comment>
<keyword evidence="4 11" id="KW-0479">Metal-binding</keyword>
<dbReference type="Pfam" id="PF00117">
    <property type="entry name" value="GATase"/>
    <property type="match status" value="1"/>
</dbReference>
<feature type="active site" description="Nucleophile; for glutamine hydrolysis" evidence="11">
    <location>
        <position position="389"/>
    </location>
</feature>
<feature type="binding site" evidence="11">
    <location>
        <position position="249"/>
    </location>
    <ligand>
        <name>ATP</name>
        <dbReference type="ChEBI" id="CHEBI:30616"/>
    </ligand>
</feature>
<evidence type="ECO:0000259" key="13">
    <source>
        <dbReference type="Pfam" id="PF00117"/>
    </source>
</evidence>
<dbReference type="GO" id="GO:0019856">
    <property type="term" value="P:pyrimidine nucleobase biosynthetic process"/>
    <property type="evidence" value="ECO:0007669"/>
    <property type="project" value="TreeGrafter"/>
</dbReference>
<feature type="binding site" evidence="11">
    <location>
        <position position="77"/>
    </location>
    <ligand>
        <name>Mg(2+)</name>
        <dbReference type="ChEBI" id="CHEBI:18420"/>
    </ligand>
</feature>
<keyword evidence="7 11" id="KW-0460">Magnesium</keyword>
<evidence type="ECO:0000256" key="3">
    <source>
        <dbReference type="ARBA" id="ARBA00022598"/>
    </source>
</evidence>
<feature type="binding site" evidence="11">
    <location>
        <begin position="195"/>
        <end position="200"/>
    </location>
    <ligand>
        <name>CTP</name>
        <dbReference type="ChEBI" id="CHEBI:37563"/>
        <note>allosteric inhibitor</note>
    </ligand>
</feature>
<feature type="region of interest" description="Amidoligase domain" evidence="11">
    <location>
        <begin position="1"/>
        <end position="274"/>
    </location>
</feature>
<dbReference type="InterPro" id="IPR029062">
    <property type="entry name" value="Class_I_gatase-like"/>
</dbReference>
<evidence type="ECO:0000256" key="4">
    <source>
        <dbReference type="ARBA" id="ARBA00022723"/>
    </source>
</evidence>
<comment type="activity regulation">
    <text evidence="11">Allosterically activated by GTP, when glutamine is the substrate; GTP has no effect on the reaction when ammonia is the substrate. The allosteric effector GTP functions by stabilizing the protein conformation that binds the tetrahedral intermediate(s) formed during glutamine hydrolysis. Inhibited by the product CTP, via allosteric rather than competitive inhibition.</text>
</comment>
<evidence type="ECO:0000256" key="1">
    <source>
        <dbReference type="ARBA" id="ARBA00005171"/>
    </source>
</evidence>
<dbReference type="InterPro" id="IPR033828">
    <property type="entry name" value="GATase1_CTP_Synthase"/>
</dbReference>
<keyword evidence="12" id="KW-0812">Transmembrane</keyword>
<feature type="binding site" evidence="11">
    <location>
        <begin position="155"/>
        <end position="157"/>
    </location>
    <ligand>
        <name>CTP</name>
        <dbReference type="ChEBI" id="CHEBI:37563"/>
        <note>allosteric inhibitor</note>
    </ligand>
</feature>
<dbReference type="GO" id="GO:0003883">
    <property type="term" value="F:CTP synthase activity"/>
    <property type="evidence" value="ECO:0007669"/>
    <property type="project" value="UniProtKB-UniRule"/>
</dbReference>
<dbReference type="FunFam" id="3.40.50.880:FF:000002">
    <property type="entry name" value="CTP synthase"/>
    <property type="match status" value="1"/>
</dbReference>
<gene>
    <name evidence="11 15" type="primary">pyrG</name>
    <name evidence="15" type="ORF">CWO85_00560</name>
</gene>
<dbReference type="RefSeq" id="WP_121463764.1">
    <property type="nucleotide sequence ID" value="NZ_CP025121.1"/>
</dbReference>
<comment type="catalytic activity">
    <reaction evidence="10 11">
        <text>UTP + L-glutamine + ATP + H2O = CTP + L-glutamate + ADP + phosphate + 2 H(+)</text>
        <dbReference type="Rhea" id="RHEA:26426"/>
        <dbReference type="ChEBI" id="CHEBI:15377"/>
        <dbReference type="ChEBI" id="CHEBI:15378"/>
        <dbReference type="ChEBI" id="CHEBI:29985"/>
        <dbReference type="ChEBI" id="CHEBI:30616"/>
        <dbReference type="ChEBI" id="CHEBI:37563"/>
        <dbReference type="ChEBI" id="CHEBI:43474"/>
        <dbReference type="ChEBI" id="CHEBI:46398"/>
        <dbReference type="ChEBI" id="CHEBI:58359"/>
        <dbReference type="ChEBI" id="CHEBI:456216"/>
        <dbReference type="EC" id="6.3.4.2"/>
    </reaction>
</comment>
<dbReference type="GO" id="GO:0046872">
    <property type="term" value="F:metal ion binding"/>
    <property type="evidence" value="ECO:0007669"/>
    <property type="project" value="UniProtKB-KW"/>
</dbReference>
<feature type="binding site" evidence="11">
    <location>
        <begin position="390"/>
        <end position="393"/>
    </location>
    <ligand>
        <name>L-glutamine</name>
        <dbReference type="ChEBI" id="CHEBI:58359"/>
    </ligand>
</feature>
<dbReference type="OrthoDB" id="9801107at2"/>
<feature type="binding site" evidence="11">
    <location>
        <begin position="20"/>
        <end position="25"/>
    </location>
    <ligand>
        <name>ATP</name>
        <dbReference type="ChEBI" id="CHEBI:30616"/>
    </ligand>
</feature>
<evidence type="ECO:0000256" key="10">
    <source>
        <dbReference type="ARBA" id="ARBA00047781"/>
    </source>
</evidence>
<dbReference type="Proteomes" id="UP000272462">
    <property type="component" value="Chromosome"/>
</dbReference>
<comment type="catalytic activity">
    <reaction evidence="11">
        <text>L-glutamine + H2O = L-glutamate + NH4(+)</text>
        <dbReference type="Rhea" id="RHEA:15889"/>
        <dbReference type="ChEBI" id="CHEBI:15377"/>
        <dbReference type="ChEBI" id="CHEBI:28938"/>
        <dbReference type="ChEBI" id="CHEBI:29985"/>
        <dbReference type="ChEBI" id="CHEBI:58359"/>
    </reaction>
</comment>
<keyword evidence="8 11" id="KW-0315">Glutamine amidotransferase</keyword>
<feature type="binding site" evidence="11">
    <location>
        <position position="77"/>
    </location>
    <ligand>
        <name>ATP</name>
        <dbReference type="ChEBI" id="CHEBI:30616"/>
    </ligand>
</feature>
<comment type="similarity">
    <text evidence="2 11">Belongs to the CTP synthase family.</text>
</comment>
<organism evidence="15 16">
    <name type="scientific">Ziziphus jujuba witches'-broom phytoplasma</name>
    <dbReference type="NCBI Taxonomy" id="135727"/>
    <lineage>
        <taxon>Bacteria</taxon>
        <taxon>Bacillati</taxon>
        <taxon>Mycoplasmatota</taxon>
        <taxon>Mollicutes</taxon>
        <taxon>Acholeplasmatales</taxon>
        <taxon>Acholeplasmataceae</taxon>
        <taxon>Candidatus Phytoplasma</taxon>
        <taxon>16SrV (Elm yellows group)</taxon>
    </lineage>
</organism>
<dbReference type="UniPathway" id="UPA00159">
    <property type="reaction ID" value="UER00277"/>
</dbReference>
<dbReference type="EMBL" id="CP025121">
    <property type="protein sequence ID" value="AYJ01032.1"/>
    <property type="molecule type" value="Genomic_DNA"/>
</dbReference>
<evidence type="ECO:0000256" key="6">
    <source>
        <dbReference type="ARBA" id="ARBA00022840"/>
    </source>
</evidence>
<feature type="binding site" evidence="11">
    <location>
        <position position="362"/>
    </location>
    <ligand>
        <name>L-glutamine</name>
        <dbReference type="ChEBI" id="CHEBI:58359"/>
    </ligand>
</feature>
<dbReference type="InterPro" id="IPR017926">
    <property type="entry name" value="GATASE"/>
</dbReference>
<evidence type="ECO:0000256" key="2">
    <source>
        <dbReference type="ARBA" id="ARBA00007533"/>
    </source>
</evidence>
<keyword evidence="6 11" id="KW-0067">ATP-binding</keyword>
<dbReference type="SUPFAM" id="SSF52540">
    <property type="entry name" value="P-loop containing nucleoside triphosphate hydrolases"/>
    <property type="match status" value="1"/>
</dbReference>
<feature type="binding site" evidence="11">
    <location>
        <position position="148"/>
    </location>
    <ligand>
        <name>Mg(2+)</name>
        <dbReference type="ChEBI" id="CHEBI:18420"/>
    </ligand>
</feature>
<feature type="binding site" evidence="11">
    <location>
        <position position="467"/>
    </location>
    <ligand>
        <name>L-glutamine</name>
        <dbReference type="ChEBI" id="CHEBI:58359"/>
    </ligand>
</feature>
<evidence type="ECO:0000256" key="8">
    <source>
        <dbReference type="ARBA" id="ARBA00022962"/>
    </source>
</evidence>
<dbReference type="HAMAP" id="MF_01227">
    <property type="entry name" value="PyrG"/>
    <property type="match status" value="1"/>
</dbReference>
<evidence type="ECO:0000259" key="14">
    <source>
        <dbReference type="Pfam" id="PF06418"/>
    </source>
</evidence>
<keyword evidence="16" id="KW-1185">Reference proteome</keyword>
<comment type="function">
    <text evidence="11">Catalyzes the ATP-dependent amination of UTP to CTP with either L-glutamine or ammonia as the source of nitrogen. Regulates intracellular CTP levels through interactions with the four ribonucleotide triphosphates.</text>
</comment>
<dbReference type="CDD" id="cd01746">
    <property type="entry name" value="GATase1_CTP_Synthase"/>
    <property type="match status" value="1"/>
</dbReference>
<dbReference type="PANTHER" id="PTHR11550">
    <property type="entry name" value="CTP SYNTHASE"/>
    <property type="match status" value="1"/>
</dbReference>
<reference evidence="15 16" key="1">
    <citation type="journal article" date="2018" name="BMC Genomics">
        <title>Comparative genome analysis of jujube witches'-broom Phytoplasma, an obligate pathogen that causes jujube witches'-broom disease.</title>
        <authorList>
            <person name="Wang J."/>
            <person name="Song L."/>
            <person name="Jiao Q."/>
            <person name="Yang S."/>
            <person name="Gao R."/>
            <person name="Lu X."/>
            <person name="Zhou G."/>
        </authorList>
    </citation>
    <scope>NUCLEOTIDE SEQUENCE [LARGE SCALE GENOMIC DNA]</scope>
    <source>
        <strain evidence="15">Jwb-nky</strain>
    </source>
</reference>
<comment type="pathway">
    <text evidence="1 11">Pyrimidine metabolism; CTP biosynthesis via de novo pathway; CTP from UDP: step 2/2.</text>
</comment>
<feature type="binding site" evidence="11">
    <location>
        <position position="19"/>
    </location>
    <ligand>
        <name>UTP</name>
        <dbReference type="ChEBI" id="CHEBI:46398"/>
    </ligand>
</feature>
<dbReference type="CDD" id="cd03113">
    <property type="entry name" value="CTPS_N"/>
    <property type="match status" value="1"/>
</dbReference>
<dbReference type="InterPro" id="IPR017456">
    <property type="entry name" value="CTP_synthase_N"/>
</dbReference>
<feature type="active site" evidence="11">
    <location>
        <position position="513"/>
    </location>
</feature>
<dbReference type="FunFam" id="3.40.50.300:FF:000009">
    <property type="entry name" value="CTP synthase"/>
    <property type="match status" value="1"/>
</dbReference>
<keyword evidence="12" id="KW-0472">Membrane</keyword>
<protein>
    <recommendedName>
        <fullName evidence="11">CTP synthase</fullName>
        <ecNumber evidence="11">6.3.4.2</ecNumber>
    </recommendedName>
    <alternativeName>
        <fullName evidence="11">Cytidine 5'-triphosphate synthase</fullName>
    </alternativeName>
    <alternativeName>
        <fullName evidence="11">Cytidine triphosphate synthetase</fullName>
        <shortName evidence="11">CTP synthetase</shortName>
        <shortName evidence="11">CTPS</shortName>
    </alternativeName>
    <alternativeName>
        <fullName evidence="11">UTP--ammonia ligase</fullName>
    </alternativeName>
</protein>